<proteinExistence type="predicted"/>
<protein>
    <submittedName>
        <fullName evidence="2">Uncharacterized protein</fullName>
    </submittedName>
</protein>
<keyword evidence="1" id="KW-1133">Transmembrane helix</keyword>
<evidence type="ECO:0000313" key="3">
    <source>
        <dbReference type="Proteomes" id="UP000033980"/>
    </source>
</evidence>
<sequence length="92" mass="10252">MLRKLSDFLYIAGCVIWNNLLVIILIVVLFGGTGYGLFMLAKSANSQNVVDPRVSSYTLKAEITGVTTDETGKVVFRYRVIEADSLTLNYRD</sequence>
<reference evidence="2 3" key="1">
    <citation type="journal article" date="2015" name="Nature">
        <title>rRNA introns, odd ribosomes, and small enigmatic genomes across a large radiation of phyla.</title>
        <authorList>
            <person name="Brown C.T."/>
            <person name="Hug L.A."/>
            <person name="Thomas B.C."/>
            <person name="Sharon I."/>
            <person name="Castelle C.J."/>
            <person name="Singh A."/>
            <person name="Wilkins M.J."/>
            <person name="Williams K.H."/>
            <person name="Banfield J.F."/>
        </authorList>
    </citation>
    <scope>NUCLEOTIDE SEQUENCE [LARGE SCALE GENOMIC DNA]</scope>
</reference>
<feature type="transmembrane region" description="Helical" evidence="1">
    <location>
        <begin position="20"/>
        <end position="38"/>
    </location>
</feature>
<gene>
    <name evidence="2" type="ORF">UV68_C0011G0014</name>
</gene>
<evidence type="ECO:0000256" key="1">
    <source>
        <dbReference type="SAM" id="Phobius"/>
    </source>
</evidence>
<dbReference type="EMBL" id="LCFK01000011">
    <property type="protein sequence ID" value="KKS94483.1"/>
    <property type="molecule type" value="Genomic_DNA"/>
</dbReference>
<accession>A0A0G1G669</accession>
<name>A0A0G1G669_9BACT</name>
<organism evidence="2 3">
    <name type="scientific">Candidatus Collierbacteria bacterium GW2011_GWC2_43_12</name>
    <dbReference type="NCBI Taxonomy" id="1618390"/>
    <lineage>
        <taxon>Bacteria</taxon>
        <taxon>Candidatus Collieribacteriota</taxon>
    </lineage>
</organism>
<evidence type="ECO:0000313" key="2">
    <source>
        <dbReference type="EMBL" id="KKS94483.1"/>
    </source>
</evidence>
<dbReference type="Proteomes" id="UP000033980">
    <property type="component" value="Unassembled WGS sequence"/>
</dbReference>
<keyword evidence="1" id="KW-0472">Membrane</keyword>
<keyword evidence="1" id="KW-0812">Transmembrane</keyword>
<comment type="caution">
    <text evidence="2">The sequence shown here is derived from an EMBL/GenBank/DDBJ whole genome shotgun (WGS) entry which is preliminary data.</text>
</comment>
<dbReference type="AlphaFoldDB" id="A0A0G1G669"/>